<feature type="non-terminal residue" evidence="2">
    <location>
        <position position="161"/>
    </location>
</feature>
<name>X1IHH3_9ZZZZ</name>
<dbReference type="EMBL" id="BARU01033277">
    <property type="protein sequence ID" value="GAH65569.1"/>
    <property type="molecule type" value="Genomic_DNA"/>
</dbReference>
<evidence type="ECO:0000313" key="2">
    <source>
        <dbReference type="EMBL" id="GAH65569.1"/>
    </source>
</evidence>
<keyword evidence="1" id="KW-0175">Coiled coil</keyword>
<feature type="coiled-coil region" evidence="1">
    <location>
        <begin position="11"/>
        <end position="149"/>
    </location>
</feature>
<accession>X1IHH3</accession>
<sequence length="161" mass="19487">MEEELFLLIELQDLDSEIAKNEQRKKKHSHQIRQREIKISELDKNLLSKQEELKEIKKKRRAEERRIDEVDLKLAKHEDEKYKVKSRDEFTALDKEVSHVEREKRKIEDLLLELMEKEEELTQFLPSFEVKAEAEKNELDREKKVLISNFKKLISKGEKFQ</sequence>
<dbReference type="Gene3D" id="1.10.287.1490">
    <property type="match status" value="1"/>
</dbReference>
<proteinExistence type="predicted"/>
<gene>
    <name evidence="2" type="ORF">S03H2_52389</name>
</gene>
<evidence type="ECO:0000256" key="1">
    <source>
        <dbReference type="SAM" id="Coils"/>
    </source>
</evidence>
<comment type="caution">
    <text evidence="2">The sequence shown here is derived from an EMBL/GenBank/DDBJ whole genome shotgun (WGS) entry which is preliminary data.</text>
</comment>
<organism evidence="2">
    <name type="scientific">marine sediment metagenome</name>
    <dbReference type="NCBI Taxonomy" id="412755"/>
    <lineage>
        <taxon>unclassified sequences</taxon>
        <taxon>metagenomes</taxon>
        <taxon>ecological metagenomes</taxon>
    </lineage>
</organism>
<dbReference type="AlphaFoldDB" id="X1IHH3"/>
<reference evidence="2" key="1">
    <citation type="journal article" date="2014" name="Front. Microbiol.">
        <title>High frequency of phylogenetically diverse reductive dehalogenase-homologous genes in deep subseafloor sedimentary metagenomes.</title>
        <authorList>
            <person name="Kawai M."/>
            <person name="Futagami T."/>
            <person name="Toyoda A."/>
            <person name="Takaki Y."/>
            <person name="Nishi S."/>
            <person name="Hori S."/>
            <person name="Arai W."/>
            <person name="Tsubouchi T."/>
            <person name="Morono Y."/>
            <person name="Uchiyama I."/>
            <person name="Ito T."/>
            <person name="Fujiyama A."/>
            <person name="Inagaki F."/>
            <person name="Takami H."/>
        </authorList>
    </citation>
    <scope>NUCLEOTIDE SEQUENCE</scope>
    <source>
        <strain evidence="2">Expedition CK06-06</strain>
    </source>
</reference>
<protein>
    <submittedName>
        <fullName evidence="2">Uncharacterized protein</fullName>
    </submittedName>
</protein>